<feature type="domain" description="ATP-grasp" evidence="20">
    <location>
        <begin position="133"/>
        <end position="335"/>
    </location>
</feature>
<comment type="domain">
    <text evidence="19">The large subunit is composed of 2 ATP-grasp domains that are involved in binding the 2 ATP molecules needed for carbamoyl phosphate synthesis. The N-terminal ATP-grasp domain (referred to as the carboxyphosphate synthetic component) catalyzes the ATP-dependent phosphorylation of hydrogencarbonate to carboxyphosphate and the subsequent nucleophilic attack by ammonia to form a carbamate intermediate. The C-terminal ATP-grasp domain (referred to as the carbamoyl phosphate synthetic component) then catalyzes the phosphorylation of carbamate with the second ATP to form the end product carbamoyl phosphate. The reactive and unstable enzyme intermediates are sequentially channeled from one active site to the next through the interior of the protein over a distance of at least 96 A.</text>
</comment>
<dbReference type="FunFam" id="3.40.50.20:FF:000001">
    <property type="entry name" value="Carbamoyl-phosphate synthase large chain"/>
    <property type="match status" value="1"/>
</dbReference>
<feature type="domain" description="ATP-grasp" evidence="20">
    <location>
        <begin position="683"/>
        <end position="878"/>
    </location>
</feature>
<dbReference type="Gene3D" id="3.40.50.20">
    <property type="match status" value="2"/>
</dbReference>
<dbReference type="SUPFAM" id="SSF52335">
    <property type="entry name" value="Methylglyoxal synthase-like"/>
    <property type="match status" value="1"/>
</dbReference>
<feature type="binding site" evidence="19">
    <location>
        <position position="222"/>
    </location>
    <ligand>
        <name>ATP</name>
        <dbReference type="ChEBI" id="CHEBI:30616"/>
        <label>1</label>
    </ligand>
</feature>
<dbReference type="Pfam" id="PF25596">
    <property type="entry name" value="CPSase_L_D1"/>
    <property type="match status" value="2"/>
</dbReference>
<dbReference type="HAMAP" id="MF_01210_A">
    <property type="entry name" value="CPSase_L_chain_A"/>
    <property type="match status" value="1"/>
</dbReference>
<evidence type="ECO:0000256" key="11">
    <source>
        <dbReference type="ARBA" id="ARBA00022840"/>
    </source>
</evidence>
<evidence type="ECO:0000256" key="5">
    <source>
        <dbReference type="ARBA" id="ARBA00022571"/>
    </source>
</evidence>
<dbReference type="GO" id="GO:0004088">
    <property type="term" value="F:carbamoyl-phosphate synthase (glutamine-hydrolyzing) activity"/>
    <property type="evidence" value="ECO:0007669"/>
    <property type="project" value="UniProtKB-UniRule"/>
</dbReference>
<dbReference type="PROSITE" id="PS51257">
    <property type="entry name" value="PROKAR_LIPOPROTEIN"/>
    <property type="match status" value="1"/>
</dbReference>
<feature type="binding site" evidence="19">
    <location>
        <position position="250"/>
    </location>
    <ligand>
        <name>ATP</name>
        <dbReference type="ChEBI" id="CHEBI:30616"/>
        <label>1</label>
    </ligand>
</feature>
<feature type="binding site" evidence="19">
    <location>
        <position position="851"/>
    </location>
    <ligand>
        <name>Mn(2+)</name>
        <dbReference type="ChEBI" id="CHEBI:29035"/>
        <label>4</label>
    </ligand>
</feature>
<evidence type="ECO:0000259" key="21">
    <source>
        <dbReference type="PROSITE" id="PS51855"/>
    </source>
</evidence>
<dbReference type="InterPro" id="IPR036897">
    <property type="entry name" value="CarbamoylP_synth_lsu_oligo_sf"/>
</dbReference>
<evidence type="ECO:0000256" key="19">
    <source>
        <dbReference type="HAMAP-Rule" id="MF_01210"/>
    </source>
</evidence>
<dbReference type="InterPro" id="IPR011761">
    <property type="entry name" value="ATP-grasp"/>
</dbReference>
<feature type="region of interest" description="Carboxyphosphate synthetic domain" evidence="19">
    <location>
        <begin position="1"/>
        <end position="410"/>
    </location>
</feature>
<keyword evidence="12" id="KW-0460">Magnesium</keyword>
<dbReference type="InterPro" id="IPR036914">
    <property type="entry name" value="MGS-like_dom_sf"/>
</dbReference>
<dbReference type="RefSeq" id="WP_116356839.1">
    <property type="nucleotide sequence ID" value="NZ_JABTYD010000014.1"/>
</dbReference>
<evidence type="ECO:0000256" key="2">
    <source>
        <dbReference type="ARBA" id="ARBA00004812"/>
    </source>
</evidence>
<evidence type="ECO:0000256" key="7">
    <source>
        <dbReference type="ARBA" id="ARBA00022605"/>
    </source>
</evidence>
<dbReference type="GO" id="GO:0005524">
    <property type="term" value="F:ATP binding"/>
    <property type="evidence" value="ECO:0007669"/>
    <property type="project" value="UniProtKB-UniRule"/>
</dbReference>
<dbReference type="CDD" id="cd01424">
    <property type="entry name" value="MGS_CPS_II"/>
    <property type="match status" value="1"/>
</dbReference>
<dbReference type="PROSITE" id="PS00866">
    <property type="entry name" value="CPSASE_1"/>
    <property type="match status" value="2"/>
</dbReference>
<dbReference type="SMART" id="SM00851">
    <property type="entry name" value="MGS"/>
    <property type="match status" value="1"/>
</dbReference>
<dbReference type="Gene3D" id="3.30.470.20">
    <property type="entry name" value="ATP-grasp fold, B domain"/>
    <property type="match status" value="2"/>
</dbReference>
<evidence type="ECO:0000256" key="18">
    <source>
        <dbReference type="ARBA" id="ARBA00062056"/>
    </source>
</evidence>
<keyword evidence="8" id="KW-0479">Metal-binding</keyword>
<comment type="function">
    <text evidence="17 19">Large subunit of the glutamine-dependent carbamoyl phosphate synthetase (CPSase). CPSase catalyzes the formation of carbamoyl phosphate from the ammonia moiety of glutamine, carbonate, and phosphate donated by ATP, constituting the first step of 2 biosynthetic pathways, one leading to arginine and/or urea and the other to pyrimidine nucleotides. The large subunit (synthetase) binds the substrates ammonia (free or transferred from glutamine from the small subunit), hydrogencarbonate and ATP and carries out an ATP-coupled ligase reaction, activating hydrogencarbonate by forming carboxy phosphate which reacts with ammonia to form carbamoyl phosphate.</text>
</comment>
<dbReference type="GO" id="GO:0044205">
    <property type="term" value="P:'de novo' UMP biosynthetic process"/>
    <property type="evidence" value="ECO:0007669"/>
    <property type="project" value="UniProtKB-UniRule"/>
</dbReference>
<comment type="caution">
    <text evidence="19">Lacks conserved residue(s) required for the propagation of feature annotation.</text>
</comment>
<dbReference type="InterPro" id="IPR033937">
    <property type="entry name" value="MGS_CPS_CarB"/>
</dbReference>
<dbReference type="InterPro" id="IPR011607">
    <property type="entry name" value="MGS-like_dom"/>
</dbReference>
<feature type="binding site" evidence="19">
    <location>
        <position position="292"/>
    </location>
    <ligand>
        <name>Mn(2+)</name>
        <dbReference type="ChEBI" id="CHEBI:29035"/>
        <label>1</label>
    </ligand>
</feature>
<dbReference type="PROSITE" id="PS51855">
    <property type="entry name" value="MGS"/>
    <property type="match status" value="1"/>
</dbReference>
<evidence type="ECO:0000256" key="4">
    <source>
        <dbReference type="ARBA" id="ARBA00009799"/>
    </source>
</evidence>
<feature type="binding site" evidence="19">
    <location>
        <position position="306"/>
    </location>
    <ligand>
        <name>ATP</name>
        <dbReference type="ChEBI" id="CHEBI:30616"/>
        <label>1</label>
    </ligand>
</feature>
<evidence type="ECO:0000256" key="9">
    <source>
        <dbReference type="ARBA" id="ARBA00022737"/>
    </source>
</evidence>
<feature type="binding site" evidence="19">
    <location>
        <position position="790"/>
    </location>
    <ligand>
        <name>ATP</name>
        <dbReference type="ChEBI" id="CHEBI:30616"/>
        <label>2</label>
    </ligand>
</feature>
<feature type="binding site" evidence="19">
    <location>
        <position position="758"/>
    </location>
    <ligand>
        <name>ATP</name>
        <dbReference type="ChEBI" id="CHEBI:30616"/>
        <label>2</label>
    </ligand>
</feature>
<evidence type="ECO:0000256" key="14">
    <source>
        <dbReference type="ARBA" id="ARBA00023211"/>
    </source>
</evidence>
<dbReference type="AlphaFoldDB" id="A0A375BJF4"/>
<feature type="domain" description="MGS-like" evidence="21">
    <location>
        <begin position="945"/>
        <end position="1082"/>
    </location>
</feature>
<evidence type="ECO:0000256" key="8">
    <source>
        <dbReference type="ARBA" id="ARBA00022723"/>
    </source>
</evidence>
<dbReference type="UniPathway" id="UPA00068">
    <property type="reaction ID" value="UER00171"/>
</dbReference>
<keyword evidence="14" id="KW-0464">Manganese</keyword>
<dbReference type="OrthoDB" id="9804197at2"/>
<evidence type="ECO:0000256" key="6">
    <source>
        <dbReference type="ARBA" id="ARBA00022598"/>
    </source>
</evidence>
<feature type="binding site" evidence="19">
    <location>
        <position position="217"/>
    </location>
    <ligand>
        <name>ATP</name>
        <dbReference type="ChEBI" id="CHEBI:30616"/>
        <label>1</label>
    </ligand>
</feature>
<feature type="binding site" evidence="19">
    <location>
        <position position="851"/>
    </location>
    <ligand>
        <name>Mg(2+)</name>
        <dbReference type="ChEBI" id="CHEBI:18420"/>
        <label>4</label>
    </ligand>
</feature>
<proteinExistence type="inferred from homology"/>
<dbReference type="PRINTS" id="PR00098">
    <property type="entry name" value="CPSASE"/>
</dbReference>
<dbReference type="NCBIfam" id="TIGR01369">
    <property type="entry name" value="CPSaseII_lrg"/>
    <property type="match status" value="1"/>
</dbReference>
<dbReference type="GO" id="GO:0046872">
    <property type="term" value="F:metal ion binding"/>
    <property type="evidence" value="ECO:0007669"/>
    <property type="project" value="UniProtKB-KW"/>
</dbReference>
<comment type="caution">
    <text evidence="22">The sequence shown here is derived from an EMBL/GenBank/DDBJ whole genome shotgun (WGS) entry which is preliminary data.</text>
</comment>
<comment type="subunit">
    <text evidence="18 19">Composed of two chains; the small (or glutamine) chain promotes the hydrolysis of glutamine to ammonia, which is used by the large (or ammonia) chain to synthesize carbamoyl phosphate. Tetramer of heterodimers (alpha,beta)4.</text>
</comment>
<evidence type="ECO:0000256" key="10">
    <source>
        <dbReference type="ARBA" id="ARBA00022741"/>
    </source>
</evidence>
<evidence type="ECO:0000256" key="13">
    <source>
        <dbReference type="ARBA" id="ARBA00022975"/>
    </source>
</evidence>
<accession>A0A375BJF4</accession>
<feature type="binding site" evidence="19">
    <location>
        <position position="292"/>
    </location>
    <ligand>
        <name>ATP</name>
        <dbReference type="ChEBI" id="CHEBI:30616"/>
        <label>1</label>
    </ligand>
</feature>
<dbReference type="EC" id="6.3.5.5" evidence="19"/>
<dbReference type="InterPro" id="IPR006275">
    <property type="entry name" value="CPSase_lsu"/>
</dbReference>
<dbReference type="NCBIfam" id="NF009455">
    <property type="entry name" value="PRK12815.1"/>
    <property type="match status" value="1"/>
</dbReference>
<dbReference type="GO" id="GO:0005737">
    <property type="term" value="C:cytoplasm"/>
    <property type="evidence" value="ECO:0007669"/>
    <property type="project" value="TreeGrafter"/>
</dbReference>
<feature type="binding site" evidence="19">
    <location>
        <position position="182"/>
    </location>
    <ligand>
        <name>ATP</name>
        <dbReference type="ChEBI" id="CHEBI:30616"/>
        <label>1</label>
    </ligand>
</feature>
<feature type="binding site" evidence="19">
    <location>
        <position position="292"/>
    </location>
    <ligand>
        <name>Mg(2+)</name>
        <dbReference type="ChEBI" id="CHEBI:18420"/>
        <label>1</label>
    </ligand>
</feature>
<feature type="binding site" evidence="19">
    <location>
        <position position="791"/>
    </location>
    <ligand>
        <name>ATP</name>
        <dbReference type="ChEBI" id="CHEBI:30616"/>
        <label>2</label>
    </ligand>
</feature>
<dbReference type="InterPro" id="IPR016185">
    <property type="entry name" value="PreATP-grasp_dom_sf"/>
</dbReference>
<dbReference type="Gene3D" id="1.10.1030.10">
    <property type="entry name" value="Carbamoyl-phosphate synthetase, large subunit oligomerisation domain"/>
    <property type="match status" value="1"/>
</dbReference>
<dbReference type="InterPro" id="IPR005480">
    <property type="entry name" value="CPSase_lsu_oligo"/>
</dbReference>
<dbReference type="EC" id="6.3.4.16" evidence="19"/>
<sequence>MPKRTDIKSILIIGAGPIIIGQACEFDYSGAQACKALREEGFKVILVNSNPATIMTDPNTADVTYIEPITWEVVERIIEKERPDAILPTMGGQTALNCALDLHRHGVLDKYKVELIGASPEAIDKAEDRQKFKDAMTKIGLGSAKSGIAHSMDEAVAVQARIAQDTGTSGYPIVIRPSFTLGGTGGGIAYNREEFEEICKRGLDLSPTRELLIEESLLGWKEYEMEVVRDKQDNCIIICSIENLDPMGIHTGDSITVAPAQTLTDKEYQILRNASLAVLREIGVDTGGSNVQFSINPKDGRMIVIEMNPRVSRSSALASKATGFPIAKVAAKLAVGYTLDELKNEITGGATPASFEPSIDYVVTKVPRFAFEKFPQADSHLTTQMKSVGEVMAMGRTFQESFQKALRGLEVGVDGLDEKSTDRDEIVEEIGEAGPDRIWYVGDAFRLGMSLEEVYHETAIDPWFLAQIEDIVKTEGLVKSRTLDSLSTAELRFLKQKGFSDRRLARLLKTDAKAVREARIAQNVRPVYKRVDTCAAEFATNTAYMYSTYEAEHGECEAAPTDKKKIMVLGGGPNRIGQGIEFDYCCVHAALALREDGYETIMVNCNPETVSTDYDTSDRLYFEPLTLEDVLEIVAIEKPVGVIVQYGGQTPLKLALDLERNGVPIIGTSPDMIDAAEDRERFQKLLQDLGLRQPPNRTARAEDEALRLAEEIGYPLVVRPSYVLGGRAMEIVHEPRDLERYMREAVKVSNDSPVLLDRFLNDAIECDVDAISDGKRVFIGGVMEHIEQAGVHSGDSACSLPPYSLSAETVAELKRQTAAMARALNVIGLMNVQFAIQQNDGVDTVYVLEVNPRASRTVPYVSKATGLQLAKIAARCMAGQSLDEQGIGDEVIPPYYSVKEAVFPFNKFPGVDPVLGPEMRSTGEVMGVGKSFGEALFKSQLAAGSRLPEKGAVLITVKDSDKPRAVAVARMLHDMGYPIVATRGTASAIEAAGIPVKVVNKVKDGRPHIVDMIKNGELALVFTTVDETRGAIADSRSIRISALANRIPYYTTIAGARAAVEGLKHMQSLEVYDLQGLHASLA</sequence>
<comment type="catalytic activity">
    <reaction evidence="15 19">
        <text>hydrogencarbonate + NH4(+) + 2 ATP = carbamoyl phosphate + 2 ADP + phosphate + 2 H(+)</text>
        <dbReference type="Rhea" id="RHEA:18029"/>
        <dbReference type="ChEBI" id="CHEBI:15378"/>
        <dbReference type="ChEBI" id="CHEBI:17544"/>
        <dbReference type="ChEBI" id="CHEBI:28938"/>
        <dbReference type="ChEBI" id="CHEBI:30616"/>
        <dbReference type="ChEBI" id="CHEBI:43474"/>
        <dbReference type="ChEBI" id="CHEBI:58228"/>
        <dbReference type="ChEBI" id="CHEBI:456216"/>
        <dbReference type="EC" id="6.3.4.16"/>
    </reaction>
</comment>
<feature type="binding site" evidence="19">
    <location>
        <position position="306"/>
    </location>
    <ligand>
        <name>Mn(2+)</name>
        <dbReference type="ChEBI" id="CHEBI:29035"/>
        <label>2</label>
    </ligand>
</feature>
<keyword evidence="13 19" id="KW-0665">Pyrimidine biosynthesis</keyword>
<dbReference type="SUPFAM" id="SSF56059">
    <property type="entry name" value="Glutathione synthetase ATP-binding domain-like"/>
    <property type="match status" value="2"/>
</dbReference>
<feature type="binding site" evidence="19">
    <location>
        <position position="849"/>
    </location>
    <ligand>
        <name>Mn(2+)</name>
        <dbReference type="ChEBI" id="CHEBI:29035"/>
        <label>3</label>
    </ligand>
</feature>
<feature type="binding site" evidence="19">
    <location>
        <position position="308"/>
    </location>
    <ligand>
        <name>Mn(2+)</name>
        <dbReference type="ChEBI" id="CHEBI:29035"/>
        <label>2</label>
    </ligand>
</feature>
<dbReference type="GO" id="GO:0006541">
    <property type="term" value="P:glutamine metabolic process"/>
    <property type="evidence" value="ECO:0007669"/>
    <property type="project" value="TreeGrafter"/>
</dbReference>
<evidence type="ECO:0000256" key="16">
    <source>
        <dbReference type="ARBA" id="ARBA00048816"/>
    </source>
</evidence>
<feature type="binding site" evidence="19">
    <location>
        <position position="849"/>
    </location>
    <ligand>
        <name>Mn(2+)</name>
        <dbReference type="ChEBI" id="CHEBI:29035"/>
        <label>4</label>
    </ligand>
</feature>
<feature type="binding site" evidence="19">
    <location>
        <position position="306"/>
    </location>
    <ligand>
        <name>Mg(2+)</name>
        <dbReference type="ChEBI" id="CHEBI:18420"/>
        <label>1</label>
    </ligand>
</feature>
<evidence type="ECO:0000256" key="17">
    <source>
        <dbReference type="ARBA" id="ARBA00057223"/>
    </source>
</evidence>
<comment type="catalytic activity">
    <reaction evidence="16 19">
        <text>hydrogencarbonate + L-glutamine + 2 ATP + H2O = carbamoyl phosphate + L-glutamate + 2 ADP + phosphate + 2 H(+)</text>
        <dbReference type="Rhea" id="RHEA:18633"/>
        <dbReference type="ChEBI" id="CHEBI:15377"/>
        <dbReference type="ChEBI" id="CHEBI:15378"/>
        <dbReference type="ChEBI" id="CHEBI:17544"/>
        <dbReference type="ChEBI" id="CHEBI:29985"/>
        <dbReference type="ChEBI" id="CHEBI:30616"/>
        <dbReference type="ChEBI" id="CHEBI:43474"/>
        <dbReference type="ChEBI" id="CHEBI:58228"/>
        <dbReference type="ChEBI" id="CHEBI:58359"/>
        <dbReference type="ChEBI" id="CHEBI:456216"/>
        <dbReference type="EC" id="6.3.5.5"/>
    </reaction>
</comment>
<dbReference type="UniPathway" id="UPA00070">
    <property type="reaction ID" value="UER00115"/>
</dbReference>
<keyword evidence="10 19" id="KW-0547">Nucleotide-binding</keyword>
<feature type="region of interest" description="Allosteric domain" evidence="19">
    <location>
        <begin position="945"/>
        <end position="1082"/>
    </location>
</feature>
<name>A0A375BJF4_9BURK</name>
<dbReference type="SMART" id="SM01096">
    <property type="entry name" value="CPSase_L_D3"/>
    <property type="match status" value="1"/>
</dbReference>
<feature type="binding site" evidence="19">
    <location>
        <position position="308"/>
    </location>
    <ligand>
        <name>Mg(2+)</name>
        <dbReference type="ChEBI" id="CHEBI:18420"/>
        <label>2</label>
    </ligand>
</feature>
<comment type="cofactor">
    <cofactor evidence="19">
        <name>Mg(2+)</name>
        <dbReference type="ChEBI" id="CHEBI:18420"/>
    </cofactor>
    <cofactor evidence="19">
        <name>Mn(2+)</name>
        <dbReference type="ChEBI" id="CHEBI:29035"/>
    </cofactor>
    <text evidence="19">Binds 4 Mg(2+) or Mn(2+) ions per subunit.</text>
</comment>
<dbReference type="EMBL" id="OFSQ01000008">
    <property type="protein sequence ID" value="SOY46497.1"/>
    <property type="molecule type" value="Genomic_DNA"/>
</dbReference>
<dbReference type="PROSITE" id="PS50975">
    <property type="entry name" value="ATP_GRASP"/>
    <property type="match status" value="2"/>
</dbReference>
<keyword evidence="7 19" id="KW-0028">Amino-acid biosynthesis</keyword>
<comment type="pathway">
    <text evidence="3 19">Amino-acid biosynthesis; L-arginine biosynthesis; carbamoyl phosphate from bicarbonate: step 1/1.</text>
</comment>
<dbReference type="Pfam" id="PF02142">
    <property type="entry name" value="MGS"/>
    <property type="match status" value="1"/>
</dbReference>
<feature type="binding site" evidence="19">
    <location>
        <position position="129"/>
    </location>
    <ligand>
        <name>ATP</name>
        <dbReference type="ChEBI" id="CHEBI:30616"/>
        <label>1</label>
    </ligand>
</feature>
<dbReference type="InterPro" id="IPR005479">
    <property type="entry name" value="CPAse_ATP-bd"/>
</dbReference>
<dbReference type="GO" id="GO:0006526">
    <property type="term" value="P:L-arginine biosynthetic process"/>
    <property type="evidence" value="ECO:0007669"/>
    <property type="project" value="UniProtKB-UniRule"/>
</dbReference>
<dbReference type="PANTHER" id="PTHR11405">
    <property type="entry name" value="CARBAMOYLTRANSFERASE FAMILY MEMBER"/>
    <property type="match status" value="1"/>
</dbReference>
<dbReference type="FunFam" id="3.30.470.20:FF:000013">
    <property type="entry name" value="Carbamoyl-phosphate synthase large chain"/>
    <property type="match status" value="1"/>
</dbReference>
<feature type="binding site" evidence="19">
    <location>
        <position position="849"/>
    </location>
    <ligand>
        <name>Mg(2+)</name>
        <dbReference type="ChEBI" id="CHEBI:18420"/>
        <label>3</label>
    </ligand>
</feature>
<feature type="binding site" evidence="19">
    <location>
        <position position="183"/>
    </location>
    <ligand>
        <name>ATP</name>
        <dbReference type="ChEBI" id="CHEBI:30616"/>
        <label>1</label>
    </ligand>
</feature>
<feature type="binding site" evidence="19">
    <location>
        <position position="849"/>
    </location>
    <ligand>
        <name>ATP</name>
        <dbReference type="ChEBI" id="CHEBI:30616"/>
        <label>2</label>
    </ligand>
</feature>
<feature type="binding site" evidence="19">
    <location>
        <position position="306"/>
    </location>
    <ligand>
        <name>Mg(2+)</name>
        <dbReference type="ChEBI" id="CHEBI:18420"/>
        <label>2</label>
    </ligand>
</feature>
<feature type="binding site" evidence="19">
    <location>
        <position position="793"/>
    </location>
    <ligand>
        <name>ATP</name>
        <dbReference type="ChEBI" id="CHEBI:30616"/>
        <label>2</label>
    </ligand>
</feature>
<feature type="binding site" evidence="19">
    <location>
        <position position="765"/>
    </location>
    <ligand>
        <name>ATP</name>
        <dbReference type="ChEBI" id="CHEBI:30616"/>
        <label>2</label>
    </ligand>
</feature>
<dbReference type="PROSITE" id="PS00867">
    <property type="entry name" value="CPSASE_2"/>
    <property type="match status" value="2"/>
</dbReference>
<dbReference type="GO" id="GO:0004087">
    <property type="term" value="F:carbamoyl-phosphate synthase (ammonia) activity"/>
    <property type="evidence" value="ECO:0007669"/>
    <property type="project" value="UniProtKB-EC"/>
</dbReference>
<keyword evidence="5 19" id="KW-0055">Arginine biosynthesis</keyword>
<comment type="similarity">
    <text evidence="4 19">Belongs to the CarB family.</text>
</comment>
<feature type="binding site" evidence="19">
    <location>
        <position position="833"/>
    </location>
    <ligand>
        <name>ATP</name>
        <dbReference type="ChEBI" id="CHEBI:30616"/>
        <label>2</label>
    </ligand>
</feature>
<feature type="binding site" evidence="19">
    <location>
        <position position="833"/>
    </location>
    <ligand>
        <name>Mn(2+)</name>
        <dbReference type="ChEBI" id="CHEBI:29035"/>
        <label>3</label>
    </ligand>
</feature>
<dbReference type="NCBIfam" id="NF003671">
    <property type="entry name" value="PRK05294.1"/>
    <property type="match status" value="1"/>
</dbReference>
<evidence type="ECO:0000256" key="12">
    <source>
        <dbReference type="ARBA" id="ARBA00022842"/>
    </source>
</evidence>
<dbReference type="InterPro" id="IPR058047">
    <property type="entry name" value="CPSase_preATP-grasp"/>
</dbReference>
<feature type="binding site" evidence="19">
    <location>
        <position position="248"/>
    </location>
    <ligand>
        <name>ATP</name>
        <dbReference type="ChEBI" id="CHEBI:30616"/>
        <label>1</label>
    </ligand>
</feature>
<evidence type="ECO:0000259" key="20">
    <source>
        <dbReference type="PROSITE" id="PS50975"/>
    </source>
</evidence>
<dbReference type="FunFam" id="3.40.50.20:FF:000003">
    <property type="entry name" value="Carbamoyl-phosphate synthase large chain"/>
    <property type="match status" value="1"/>
</dbReference>
<feature type="binding site" evidence="19">
    <location>
        <position position="833"/>
    </location>
    <ligand>
        <name>Mg(2+)</name>
        <dbReference type="ChEBI" id="CHEBI:18420"/>
        <label>3</label>
    </ligand>
</feature>
<gene>
    <name evidence="19 22" type="primary">carB</name>
    <name evidence="22" type="ORF">CBM2587_A160374</name>
</gene>
<evidence type="ECO:0000313" key="22">
    <source>
        <dbReference type="EMBL" id="SOY46497.1"/>
    </source>
</evidence>
<evidence type="ECO:0000256" key="3">
    <source>
        <dbReference type="ARBA" id="ARBA00005077"/>
    </source>
</evidence>
<feature type="binding site" evidence="19">
    <location>
        <position position="760"/>
    </location>
    <ligand>
        <name>ATP</name>
        <dbReference type="ChEBI" id="CHEBI:30616"/>
        <label>2</label>
    </ligand>
</feature>
<dbReference type="HAMAP" id="MF_01210_B">
    <property type="entry name" value="CPSase_L_chain_B"/>
    <property type="match status" value="1"/>
</dbReference>
<dbReference type="FunFam" id="3.30.470.20:FF:000007">
    <property type="entry name" value="Carbamoyl-phosphate synthase large chain"/>
    <property type="match status" value="1"/>
</dbReference>
<keyword evidence="9 19" id="KW-0677">Repeat</keyword>
<evidence type="ECO:0000256" key="1">
    <source>
        <dbReference type="ARBA" id="ARBA00001936"/>
    </source>
</evidence>
<keyword evidence="11 19" id="KW-0067">ATP-binding</keyword>
<comment type="cofactor">
    <cofactor evidence="1">
        <name>Mn(2+)</name>
        <dbReference type="ChEBI" id="CHEBI:29035"/>
    </cofactor>
</comment>
<dbReference type="FunFam" id="1.10.1030.10:FF:000002">
    <property type="entry name" value="Carbamoyl-phosphate synthase large chain"/>
    <property type="match status" value="1"/>
</dbReference>
<dbReference type="InterPro" id="IPR005483">
    <property type="entry name" value="CPSase_dom"/>
</dbReference>
<feature type="binding site" evidence="19">
    <location>
        <position position="849"/>
    </location>
    <ligand>
        <name>Mg(2+)</name>
        <dbReference type="ChEBI" id="CHEBI:18420"/>
        <label>4</label>
    </ligand>
</feature>
<feature type="binding site" evidence="19">
    <location>
        <position position="176"/>
    </location>
    <ligand>
        <name>ATP</name>
        <dbReference type="ChEBI" id="CHEBI:30616"/>
        <label>1</label>
    </ligand>
</feature>
<feature type="binding site" evidence="19">
    <location>
        <position position="215"/>
    </location>
    <ligand>
        <name>ATP</name>
        <dbReference type="ChEBI" id="CHEBI:30616"/>
        <label>1</label>
    </ligand>
</feature>
<feature type="binding site" evidence="19">
    <location>
        <position position="792"/>
    </location>
    <ligand>
        <name>ATP</name>
        <dbReference type="ChEBI" id="CHEBI:30616"/>
        <label>2</label>
    </ligand>
</feature>
<protein>
    <recommendedName>
        <fullName evidence="19">Carbamoyl phosphate synthase large chain</fullName>
        <ecNumber evidence="19">6.3.4.16</ecNumber>
        <ecNumber evidence="19">6.3.5.5</ecNumber>
    </recommendedName>
    <alternativeName>
        <fullName evidence="19">Carbamoyl phosphate synthetase ammonia chain</fullName>
    </alternativeName>
</protein>
<feature type="binding site" evidence="19">
    <location>
        <position position="249"/>
    </location>
    <ligand>
        <name>ATP</name>
        <dbReference type="ChEBI" id="CHEBI:30616"/>
        <label>1</label>
    </ligand>
</feature>
<reference evidence="22" key="1">
    <citation type="submission" date="2018-01" db="EMBL/GenBank/DDBJ databases">
        <authorList>
            <person name="Clerissi C."/>
        </authorList>
    </citation>
    <scope>NUCLEOTIDE SEQUENCE</scope>
    <source>
        <strain evidence="22">Cupriavidus sp. LMG 19464</strain>
    </source>
</reference>
<evidence type="ECO:0000256" key="15">
    <source>
        <dbReference type="ARBA" id="ARBA00047359"/>
    </source>
</evidence>
<organism evidence="22">
    <name type="scientific">Cupriavidus taiwanensis</name>
    <dbReference type="NCBI Taxonomy" id="164546"/>
    <lineage>
        <taxon>Bacteria</taxon>
        <taxon>Pseudomonadati</taxon>
        <taxon>Pseudomonadota</taxon>
        <taxon>Betaproteobacteria</taxon>
        <taxon>Burkholderiales</taxon>
        <taxon>Burkholderiaceae</taxon>
        <taxon>Cupriavidus</taxon>
    </lineage>
</organism>
<dbReference type="PANTHER" id="PTHR11405:SF53">
    <property type="entry name" value="CARBAMOYL-PHOSPHATE SYNTHASE [AMMONIA], MITOCHONDRIAL"/>
    <property type="match status" value="1"/>
</dbReference>
<comment type="pathway">
    <text evidence="2 19">Pyrimidine metabolism; UMP biosynthesis via de novo pathway; (S)-dihydroorotate from bicarbonate: step 1/3.</text>
</comment>
<dbReference type="FunFam" id="3.30.1490.20:FF:000001">
    <property type="entry name" value="Carbamoyl-phosphate synthase large chain"/>
    <property type="match status" value="1"/>
</dbReference>
<dbReference type="Gene3D" id="3.40.50.1380">
    <property type="entry name" value="Methylglyoxal synthase-like domain"/>
    <property type="match status" value="1"/>
</dbReference>
<feature type="binding site" evidence="19">
    <location>
        <position position="306"/>
    </location>
    <ligand>
        <name>Mn(2+)</name>
        <dbReference type="ChEBI" id="CHEBI:29035"/>
        <label>1</label>
    </ligand>
</feature>
<dbReference type="SUPFAM" id="SSF48108">
    <property type="entry name" value="Carbamoyl phosphate synthetase, large subunit connection domain"/>
    <property type="match status" value="1"/>
</dbReference>
<feature type="binding site" evidence="19">
    <location>
        <position position="719"/>
    </location>
    <ligand>
        <name>ATP</name>
        <dbReference type="ChEBI" id="CHEBI:30616"/>
        <label>2</label>
    </ligand>
</feature>
<dbReference type="Pfam" id="PF02787">
    <property type="entry name" value="CPSase_L_D3"/>
    <property type="match status" value="1"/>
</dbReference>
<dbReference type="Proteomes" id="UP000256780">
    <property type="component" value="Chromosome CBM2587_a"/>
</dbReference>
<dbReference type="SUPFAM" id="SSF52440">
    <property type="entry name" value="PreATP-grasp domain"/>
    <property type="match status" value="2"/>
</dbReference>
<keyword evidence="6 19" id="KW-0436">Ligase</keyword>
<dbReference type="Pfam" id="PF02786">
    <property type="entry name" value="CPSase_L_D2"/>
    <property type="match status" value="2"/>
</dbReference>